<proteinExistence type="predicted"/>
<dbReference type="STRING" id="159291.SAMN05920897_10221"/>
<organism evidence="2 3">
    <name type="scientific">Alkalispirochaeta americana</name>
    <dbReference type="NCBI Taxonomy" id="159291"/>
    <lineage>
        <taxon>Bacteria</taxon>
        <taxon>Pseudomonadati</taxon>
        <taxon>Spirochaetota</taxon>
        <taxon>Spirochaetia</taxon>
        <taxon>Spirochaetales</taxon>
        <taxon>Spirochaetaceae</taxon>
        <taxon>Alkalispirochaeta</taxon>
    </lineage>
</organism>
<dbReference type="SUPFAM" id="SSF88697">
    <property type="entry name" value="PUA domain-like"/>
    <property type="match status" value="1"/>
</dbReference>
<dbReference type="InterPro" id="IPR015947">
    <property type="entry name" value="PUA-like_sf"/>
</dbReference>
<reference evidence="2 3" key="1">
    <citation type="submission" date="2017-01" db="EMBL/GenBank/DDBJ databases">
        <authorList>
            <person name="Mah S.A."/>
            <person name="Swanson W.J."/>
            <person name="Moy G.W."/>
            <person name="Vacquier V.D."/>
        </authorList>
    </citation>
    <scope>NUCLEOTIDE SEQUENCE [LARGE SCALE GENOMIC DNA]</scope>
    <source>
        <strain evidence="2 3">ASpG1</strain>
    </source>
</reference>
<dbReference type="EMBL" id="FTMS01000002">
    <property type="protein sequence ID" value="SIP96753.1"/>
    <property type="molecule type" value="Genomic_DNA"/>
</dbReference>
<dbReference type="InterPro" id="IPR046336">
    <property type="entry name" value="Lon_prtase_N_sf"/>
</dbReference>
<name>A0A1N6NXH4_9SPIO</name>
<gene>
    <name evidence="2" type="ORF">SAMN05920897_10221</name>
</gene>
<protein>
    <recommendedName>
        <fullName evidence="1">Lon N-terminal domain-containing protein</fullName>
    </recommendedName>
</protein>
<keyword evidence="3" id="KW-1185">Reference proteome</keyword>
<evidence type="ECO:0000259" key="1">
    <source>
        <dbReference type="PROSITE" id="PS51787"/>
    </source>
</evidence>
<feature type="domain" description="Lon N-terminal" evidence="1">
    <location>
        <begin position="28"/>
        <end position="216"/>
    </location>
</feature>
<dbReference type="InterPro" id="IPR003111">
    <property type="entry name" value="Lon_prtase_N"/>
</dbReference>
<dbReference type="Gene3D" id="2.30.130.40">
    <property type="entry name" value="LON domain-like"/>
    <property type="match status" value="1"/>
</dbReference>
<dbReference type="RefSeq" id="WP_083943639.1">
    <property type="nucleotide sequence ID" value="NZ_FTMS01000002.1"/>
</dbReference>
<dbReference type="OrthoDB" id="25394at2"/>
<dbReference type="AlphaFoldDB" id="A0A1N6NXH4"/>
<dbReference type="Pfam" id="PF02190">
    <property type="entry name" value="LON_substr_bdg"/>
    <property type="match status" value="1"/>
</dbReference>
<dbReference type="PROSITE" id="PS51787">
    <property type="entry name" value="LON_N"/>
    <property type="match status" value="1"/>
</dbReference>
<dbReference type="SMART" id="SM00464">
    <property type="entry name" value="LON"/>
    <property type="match status" value="1"/>
</dbReference>
<dbReference type="Proteomes" id="UP000186400">
    <property type="component" value="Unassembled WGS sequence"/>
</dbReference>
<evidence type="ECO:0000313" key="2">
    <source>
        <dbReference type="EMBL" id="SIP96753.1"/>
    </source>
</evidence>
<sequence>MKPGKRQPKLWKNLPFDSFRKGQYFTGVMRVPVFPLGVVLLPRMPLPLHIFEERYQLMINRCLEEAHPFGVLFHTGSSILKIGCLAQIESVINRYNDGGMDLLAAGTERFSVSRFHDDKPYLEAEVAIFHDEPPEPRNEAEEISAAQRAIHHLEQFARAVGYDIDRTILNNLDHEELSFLLATTDIFSTEEKQRLLESRSTLERMEEASRALQTSCQRRLMEHRIRKILNKTDTEDLTNLFN</sequence>
<dbReference type="PANTHER" id="PTHR46732">
    <property type="entry name" value="ATP-DEPENDENT PROTEASE LA (LON) DOMAIN PROTEIN"/>
    <property type="match status" value="1"/>
</dbReference>
<dbReference type="PANTHER" id="PTHR46732:SF8">
    <property type="entry name" value="ATP-DEPENDENT PROTEASE LA (LON) DOMAIN PROTEIN"/>
    <property type="match status" value="1"/>
</dbReference>
<evidence type="ECO:0000313" key="3">
    <source>
        <dbReference type="Proteomes" id="UP000186400"/>
    </source>
</evidence>
<accession>A0A1N6NXH4</accession>